<evidence type="ECO:0000313" key="4">
    <source>
        <dbReference type="Proteomes" id="UP000321408"/>
    </source>
</evidence>
<sequence length="269" mass="29484">MKITKKIVLTYSILLIFFSTTPTVKLVNAQESSETTYKALFLVSNAYGDNYYDLVGNFSQWGWEIETAGSSNVVKGCVNHHLAYTLNCNLTFNDLNESKIQEYDCLIIPSGGHWYSLVALDSVELIVRTAHESDLIIGTLCIGQKVLSDIDGLMDGVKVAYFNMVESDMERENARIVHRDVVTDDGFVTGGGGGSLSGGGYTVAPTAEFCEAVKAALEPNNNKLIYSLTGSIGGVLLLSIGILVVKNRHKIFSKTHKKTQQVKEKRSEI</sequence>
<dbReference type="AlphaFoldDB" id="A0A5B9DE24"/>
<name>A0A5B9DE24_9ARCH</name>
<protein>
    <submittedName>
        <fullName evidence="3">DJ-1/PfpI family protein</fullName>
    </submittedName>
</protein>
<feature type="domain" description="DJ-1/PfpI" evidence="2">
    <location>
        <begin position="39"/>
        <end position="193"/>
    </location>
</feature>
<dbReference type="EMBL" id="CP042905">
    <property type="protein sequence ID" value="QEE17364.1"/>
    <property type="molecule type" value="Genomic_DNA"/>
</dbReference>
<dbReference type="GeneID" id="41331167"/>
<organism evidence="3 4">
    <name type="scientific">Promethearchaeum syntrophicum</name>
    <dbReference type="NCBI Taxonomy" id="2594042"/>
    <lineage>
        <taxon>Archaea</taxon>
        <taxon>Promethearchaeati</taxon>
        <taxon>Promethearchaeota</taxon>
        <taxon>Promethearchaeia</taxon>
        <taxon>Promethearchaeales</taxon>
        <taxon>Promethearchaeaceae</taxon>
        <taxon>Promethearchaeum</taxon>
    </lineage>
</organism>
<keyword evidence="1" id="KW-1133">Transmembrane helix</keyword>
<evidence type="ECO:0000259" key="2">
    <source>
        <dbReference type="Pfam" id="PF01965"/>
    </source>
</evidence>
<gene>
    <name evidence="3" type="ORF">DSAG12_03197</name>
</gene>
<feature type="transmembrane region" description="Helical" evidence="1">
    <location>
        <begin position="224"/>
        <end position="245"/>
    </location>
</feature>
<dbReference type="GO" id="GO:0008233">
    <property type="term" value="F:peptidase activity"/>
    <property type="evidence" value="ECO:0007669"/>
    <property type="project" value="UniProtKB-KW"/>
</dbReference>
<keyword evidence="1" id="KW-0812">Transmembrane</keyword>
<keyword evidence="1" id="KW-0472">Membrane</keyword>
<dbReference type="KEGG" id="psyt:DSAG12_03197"/>
<dbReference type="RefSeq" id="WP_147664260.1">
    <property type="nucleotide sequence ID" value="NZ_CP042905.2"/>
</dbReference>
<evidence type="ECO:0000313" key="3">
    <source>
        <dbReference type="EMBL" id="QEE17364.1"/>
    </source>
</evidence>
<evidence type="ECO:0000256" key="1">
    <source>
        <dbReference type="SAM" id="Phobius"/>
    </source>
</evidence>
<dbReference type="InterPro" id="IPR002818">
    <property type="entry name" value="DJ-1/PfpI"/>
</dbReference>
<dbReference type="SUPFAM" id="SSF52317">
    <property type="entry name" value="Class I glutamine amidotransferase-like"/>
    <property type="match status" value="1"/>
</dbReference>
<dbReference type="GO" id="GO:0016798">
    <property type="term" value="F:hydrolase activity, acting on glycosyl bonds"/>
    <property type="evidence" value="ECO:0007669"/>
    <property type="project" value="UniProtKB-KW"/>
</dbReference>
<proteinExistence type="predicted"/>
<dbReference type="Pfam" id="PF01965">
    <property type="entry name" value="DJ-1_PfpI"/>
    <property type="match status" value="1"/>
</dbReference>
<accession>A0A5B9DE24</accession>
<dbReference type="GO" id="GO:0006508">
    <property type="term" value="P:proteolysis"/>
    <property type="evidence" value="ECO:0007669"/>
    <property type="project" value="UniProtKB-KW"/>
</dbReference>
<dbReference type="Proteomes" id="UP000321408">
    <property type="component" value="Chromosome"/>
</dbReference>
<reference evidence="3 4" key="2">
    <citation type="journal article" date="2024" name="Int. J. Syst. Evol. Microbiol.">
        <title>Promethearchaeum syntrophicum gen. nov., sp. nov., an anaerobic, obligately syntrophic archaeon, the first isolate of the lineage 'Asgard' archaea, and proposal of the new archaeal phylum Promethearchaeota phyl. nov. and kingdom Promethearchaeati regn. nov.</title>
        <authorList>
            <person name="Imachi H."/>
            <person name="Nobu M.K."/>
            <person name="Kato S."/>
            <person name="Takaki Y."/>
            <person name="Miyazaki M."/>
            <person name="Miyata M."/>
            <person name="Ogawara M."/>
            <person name="Saito Y."/>
            <person name="Sakai S."/>
            <person name="Tahara Y.O."/>
            <person name="Takano Y."/>
            <person name="Tasumi E."/>
            <person name="Uematsu K."/>
            <person name="Yoshimura T."/>
            <person name="Itoh T."/>
            <person name="Ohkuma M."/>
            <person name="Takai K."/>
        </authorList>
    </citation>
    <scope>NUCLEOTIDE SEQUENCE [LARGE SCALE GENOMIC DNA]</scope>
    <source>
        <strain evidence="3 4">MK-D1</strain>
    </source>
</reference>
<keyword evidence="4" id="KW-1185">Reference proteome</keyword>
<reference evidence="3 4" key="1">
    <citation type="journal article" date="2020" name="Nature">
        <title>Isolation of an archaeon at the prokaryote-eukaryote interface.</title>
        <authorList>
            <person name="Imachi H."/>
            <person name="Nobu M.K."/>
            <person name="Nakahara N."/>
            <person name="Morono Y."/>
            <person name="Ogawara M."/>
            <person name="Takaki Y."/>
            <person name="Takano Y."/>
            <person name="Uematsu K."/>
            <person name="Ikuta T."/>
            <person name="Ito M."/>
            <person name="Matsui Y."/>
            <person name="Miyazaki M."/>
            <person name="Murata K."/>
            <person name="Saito Y."/>
            <person name="Sakai S."/>
            <person name="Song C."/>
            <person name="Tasumi E."/>
            <person name="Yamanaka Y."/>
            <person name="Yamaguchi T."/>
            <person name="Kamagata Y."/>
            <person name="Tamaki H."/>
            <person name="Takai K."/>
        </authorList>
    </citation>
    <scope>NUCLEOTIDE SEQUENCE [LARGE SCALE GENOMIC DNA]</scope>
    <source>
        <strain evidence="3 4">MK-D1</strain>
    </source>
</reference>
<dbReference type="InterPro" id="IPR029062">
    <property type="entry name" value="Class_I_gatase-like"/>
</dbReference>
<dbReference type="Gene3D" id="3.40.50.880">
    <property type="match status" value="1"/>
</dbReference>